<name>A0A1D7UTG9_9LEPT</name>
<dbReference type="CDD" id="cd05233">
    <property type="entry name" value="SDR_c"/>
    <property type="match status" value="1"/>
</dbReference>
<dbReference type="KEGG" id="laj:A0128_02925"/>
<dbReference type="Pfam" id="PF13561">
    <property type="entry name" value="adh_short_C2"/>
    <property type="match status" value="1"/>
</dbReference>
<dbReference type="PANTHER" id="PTHR43544">
    <property type="entry name" value="SHORT-CHAIN DEHYDROGENASE/REDUCTASE"/>
    <property type="match status" value="1"/>
</dbReference>
<accession>A0A1D7UTG9</accession>
<proteinExistence type="predicted"/>
<protein>
    <submittedName>
        <fullName evidence="1">Oxidoreductase</fullName>
    </submittedName>
</protein>
<evidence type="ECO:0000313" key="2">
    <source>
        <dbReference type="Proteomes" id="UP000094197"/>
    </source>
</evidence>
<dbReference type="AlphaFoldDB" id="A0A1D7UTG9"/>
<dbReference type="SUPFAM" id="SSF51735">
    <property type="entry name" value="NAD(P)-binding Rossmann-fold domains"/>
    <property type="match status" value="1"/>
</dbReference>
<dbReference type="OrthoDB" id="56744at2"/>
<organism evidence="1 2">
    <name type="scientific">Leptospira tipperaryensis</name>
    <dbReference type="NCBI Taxonomy" id="2564040"/>
    <lineage>
        <taxon>Bacteria</taxon>
        <taxon>Pseudomonadati</taxon>
        <taxon>Spirochaetota</taxon>
        <taxon>Spirochaetia</taxon>
        <taxon>Leptospirales</taxon>
        <taxon>Leptospiraceae</taxon>
        <taxon>Leptospira</taxon>
    </lineage>
</organism>
<reference evidence="1 2" key="1">
    <citation type="submission" date="2016-04" db="EMBL/GenBank/DDBJ databases">
        <title>Complete genome seqeunce of Leptospira alstonii serovar Room22.</title>
        <authorList>
            <person name="Nally J.E."/>
            <person name="Bayles D.O."/>
            <person name="Hurley D."/>
            <person name="Fanning S."/>
            <person name="McMahon B.J."/>
            <person name="Arent Z."/>
        </authorList>
    </citation>
    <scope>NUCLEOTIDE SEQUENCE [LARGE SCALE GENOMIC DNA]</scope>
    <source>
        <strain evidence="1 2">GWTS #1</strain>
    </source>
</reference>
<dbReference type="EMBL" id="CP015217">
    <property type="protein sequence ID" value="AOP32909.1"/>
    <property type="molecule type" value="Genomic_DNA"/>
</dbReference>
<evidence type="ECO:0000313" key="1">
    <source>
        <dbReference type="EMBL" id="AOP32909.1"/>
    </source>
</evidence>
<sequence>MNESKDNSNTNPSSEEIQRCIRLLETLAEKPELLTSIPEEERIALMIVSGKISRPDRNEIRIRNKTIKRSRRKETVTQEKKARALTGIRVARTATVFKAPLQIADQTDIWKSKDAPELTSPRNCYVCKKEYTKLHFFYDSMCLECGDLNYKKRFQIASLHGQVALITGSRLKIGYHSTLMLLRAGAKVIATTRFPVDAALRFSKESDFKDWSDRLQIFGLDLRHTPSVELFASYIEETVDRLDILINNAAQTVRRPPGFYAHLIQAEQMNFQDLPSDARDLLKLHQDCKERLTSFGGPNLANETALPVSWNGKIPGVGIRSSAQLSQIPYSHDNSFELETVFPEGQMDADLQQVDLRKTNSWRLRLGEIQTSEMLEVQLVNAVAPFVLCNRLVSIMRRDNTGQKHIVNVSAMEGKFHRFKKEDRHPHTNMAKAALNMLTHTSASDFAKDGIYMNAVDTGWVTDEDPVELSQRKQDLHDFQPPLDIVDGAARVCDPFFDGILTGKHWCGKFLKDYFPIDW</sequence>
<dbReference type="Gene3D" id="3.40.50.720">
    <property type="entry name" value="NAD(P)-binding Rossmann-like Domain"/>
    <property type="match status" value="2"/>
</dbReference>
<dbReference type="InterPro" id="IPR036291">
    <property type="entry name" value="NAD(P)-bd_dom_sf"/>
</dbReference>
<dbReference type="InterPro" id="IPR002347">
    <property type="entry name" value="SDR_fam"/>
</dbReference>
<dbReference type="PANTHER" id="PTHR43544:SF2">
    <property type="entry name" value="OXIDOREDUCTASE"/>
    <property type="match status" value="1"/>
</dbReference>
<gene>
    <name evidence="1" type="ORF">A0128_02925</name>
</gene>
<dbReference type="GO" id="GO:0005737">
    <property type="term" value="C:cytoplasm"/>
    <property type="evidence" value="ECO:0007669"/>
    <property type="project" value="TreeGrafter"/>
</dbReference>
<dbReference type="GO" id="GO:0016491">
    <property type="term" value="F:oxidoreductase activity"/>
    <property type="evidence" value="ECO:0007669"/>
    <property type="project" value="TreeGrafter"/>
</dbReference>
<dbReference type="RefSeq" id="WP_069606154.1">
    <property type="nucleotide sequence ID" value="NZ_CP015217.1"/>
</dbReference>
<keyword evidence="2" id="KW-1185">Reference proteome</keyword>
<dbReference type="Proteomes" id="UP000094197">
    <property type="component" value="Chromosome 1"/>
</dbReference>
<dbReference type="InterPro" id="IPR051468">
    <property type="entry name" value="Fungal_SecMetab_SDRs"/>
</dbReference>
<dbReference type="Pfam" id="PF00106">
    <property type="entry name" value="adh_short"/>
    <property type="match status" value="1"/>
</dbReference>